<dbReference type="Pfam" id="PF07443">
    <property type="entry name" value="HARP"/>
    <property type="match status" value="1"/>
</dbReference>
<keyword evidence="9 10" id="KW-0137">Centromere</keyword>
<evidence type="ECO:0000313" key="13">
    <source>
        <dbReference type="Proteomes" id="UP000095283"/>
    </source>
</evidence>
<dbReference type="InterPro" id="IPR005550">
    <property type="entry name" value="Kinetochore_Ndc80"/>
</dbReference>
<evidence type="ECO:0000313" key="14">
    <source>
        <dbReference type="WBParaSite" id="Hba_14648"/>
    </source>
</evidence>
<proteinExistence type="inferred from homology"/>
<keyword evidence="7 10" id="KW-0539">Nucleus</keyword>
<accession>A0A1I7XAD9</accession>
<evidence type="ECO:0000256" key="3">
    <source>
        <dbReference type="ARBA" id="ARBA00022618"/>
    </source>
</evidence>
<evidence type="ECO:0000256" key="7">
    <source>
        <dbReference type="ARBA" id="ARBA00023242"/>
    </source>
</evidence>
<evidence type="ECO:0000256" key="6">
    <source>
        <dbReference type="ARBA" id="ARBA00023054"/>
    </source>
</evidence>
<dbReference type="InterPro" id="IPR038273">
    <property type="entry name" value="Ndc80_sf"/>
</dbReference>
<comment type="subunit">
    <text evidence="10">Component of the NDC80 complex.</text>
</comment>
<dbReference type="PROSITE" id="PS51467">
    <property type="entry name" value="HARP"/>
    <property type="match status" value="1"/>
</dbReference>
<dbReference type="InterPro" id="IPR010003">
    <property type="entry name" value="HARP_dom"/>
</dbReference>
<dbReference type="PANTHER" id="PTHR10643:SF2">
    <property type="entry name" value="KINETOCHORE PROTEIN NDC80 HOMOLOG"/>
    <property type="match status" value="1"/>
</dbReference>
<evidence type="ECO:0000256" key="4">
    <source>
        <dbReference type="ARBA" id="ARBA00022776"/>
    </source>
</evidence>
<evidence type="ECO:0000259" key="12">
    <source>
        <dbReference type="PROSITE" id="PS51467"/>
    </source>
</evidence>
<evidence type="ECO:0000256" key="11">
    <source>
        <dbReference type="SAM" id="Coils"/>
    </source>
</evidence>
<dbReference type="Gene3D" id="3.40.50.10810">
    <property type="entry name" value="Tandem AAA-ATPase domain"/>
    <property type="match status" value="1"/>
</dbReference>
<dbReference type="GO" id="GO:0031262">
    <property type="term" value="C:Ndc80 complex"/>
    <property type="evidence" value="ECO:0007669"/>
    <property type="project" value="UniProtKB-UniRule"/>
</dbReference>
<dbReference type="GO" id="GO:0051301">
    <property type="term" value="P:cell division"/>
    <property type="evidence" value="ECO:0007669"/>
    <property type="project" value="UniProtKB-UniRule"/>
</dbReference>
<keyword evidence="5 10" id="KW-0995">Kinetochore</keyword>
<evidence type="ECO:0000256" key="5">
    <source>
        <dbReference type="ARBA" id="ARBA00022838"/>
    </source>
</evidence>
<dbReference type="WBParaSite" id="Hba_14648">
    <property type="protein sequence ID" value="Hba_14648"/>
    <property type="gene ID" value="Hba_14648"/>
</dbReference>
<keyword evidence="4 10" id="KW-0498">Mitosis</keyword>
<dbReference type="Gene3D" id="1.10.418.30">
    <property type="entry name" value="Ncd80 complex, Ncd80 subunit"/>
    <property type="match status" value="1"/>
</dbReference>
<dbReference type="Pfam" id="PF03801">
    <property type="entry name" value="Ndc80_HEC"/>
    <property type="match status" value="1"/>
</dbReference>
<sequence length="592" mass="67462">MIHKIADFLLEHDGEVPNIFRELGYPVTIKASTMQTIGASHSWPTLLAALTWLIDLVSTIKSLEGQAGQQLLLGGDNSSGKVTLLRQWYEQQEDIDGQLRSVQATLVQIQKECAELEADKGNEMKIREDIARMEDDIRKATNYKNEMEADEEQLTAALKNVEQDFSVVRNQVDELRAKVENQKRIIADQATGERGIKGSDARAIMVEYDQNKMYLRELQGEMEELSKEHWLNVPKANNTFTQEQSRYLKILSEVKNIRTEVLKEDTSFFECAPKDIRALQSAVAKDSKNILDDTRNELENAMRTTECAIKAAQQRKENVVGTAQVEQEKLSERERMESRAERQRKREKEEWLKERQILEGEIGITDTKNIFVTNGLENQKEILENKQHEIGALEQASFVSILTYLWVAEMSTGTQQLSADDKERIARNKAEAIKRAAARKEREAAVVHAAKSLASVQINRPQVFFSPFHMAILDAIKSIPSRHYDEREKMWSLSINDLKIADKVLSSLMVVDVTIDSIPENVVRLLTTDEQYKEGVPNDLSYVIDPTLLNKLFPYQRKGVSYGIEKRGRVLIADEMGLGKSVQALTIARYYK</sequence>
<dbReference type="AlphaFoldDB" id="A0A1I7XAD9"/>
<evidence type="ECO:0000256" key="8">
    <source>
        <dbReference type="ARBA" id="ARBA00023306"/>
    </source>
</evidence>
<dbReference type="PANTHER" id="PTHR10643">
    <property type="entry name" value="KINETOCHORE PROTEIN NDC80"/>
    <property type="match status" value="1"/>
</dbReference>
<comment type="subcellular location">
    <subcellularLocation>
        <location evidence="10">Chromosome</location>
        <location evidence="10">Centromere</location>
        <location evidence="10">Kinetochore</location>
    </subcellularLocation>
    <subcellularLocation>
        <location evidence="10">Nucleus</location>
    </subcellularLocation>
</comment>
<keyword evidence="13" id="KW-1185">Reference proteome</keyword>
<organism evidence="13 14">
    <name type="scientific">Heterorhabditis bacteriophora</name>
    <name type="common">Entomopathogenic nematode worm</name>
    <dbReference type="NCBI Taxonomy" id="37862"/>
    <lineage>
        <taxon>Eukaryota</taxon>
        <taxon>Metazoa</taxon>
        <taxon>Ecdysozoa</taxon>
        <taxon>Nematoda</taxon>
        <taxon>Chromadorea</taxon>
        <taxon>Rhabditida</taxon>
        <taxon>Rhabditina</taxon>
        <taxon>Rhabditomorpha</taxon>
        <taxon>Strongyloidea</taxon>
        <taxon>Heterorhabditidae</taxon>
        <taxon>Heterorhabditis</taxon>
    </lineage>
</organism>
<dbReference type="GO" id="GO:0005634">
    <property type="term" value="C:nucleus"/>
    <property type="evidence" value="ECO:0007669"/>
    <property type="project" value="UniProtKB-SubCell"/>
</dbReference>
<dbReference type="InterPro" id="IPR027417">
    <property type="entry name" value="P-loop_NTPase"/>
</dbReference>
<keyword evidence="2 10" id="KW-0158">Chromosome</keyword>
<reference evidence="14" key="1">
    <citation type="submission" date="2016-11" db="UniProtKB">
        <authorList>
            <consortium name="WormBaseParasite"/>
        </authorList>
    </citation>
    <scope>IDENTIFICATION</scope>
</reference>
<evidence type="ECO:0000256" key="1">
    <source>
        <dbReference type="ARBA" id="ARBA00007050"/>
    </source>
</evidence>
<evidence type="ECO:0000256" key="9">
    <source>
        <dbReference type="ARBA" id="ARBA00023328"/>
    </source>
</evidence>
<feature type="coiled-coil region" evidence="11">
    <location>
        <begin position="99"/>
        <end position="178"/>
    </location>
</feature>
<dbReference type="Proteomes" id="UP000095283">
    <property type="component" value="Unplaced"/>
</dbReference>
<feature type="coiled-coil region" evidence="11">
    <location>
        <begin position="284"/>
        <end position="350"/>
    </location>
</feature>
<feature type="domain" description="HARP" evidence="12">
    <location>
        <begin position="437"/>
        <end position="519"/>
    </location>
</feature>
<dbReference type="InterPro" id="IPR038718">
    <property type="entry name" value="SNF2-like_sf"/>
</dbReference>
<keyword evidence="3 10" id="KW-0132">Cell division</keyword>
<comment type="similarity">
    <text evidence="1 10">Belongs to the NDC80/HEC1 family.</text>
</comment>
<evidence type="ECO:0000256" key="2">
    <source>
        <dbReference type="ARBA" id="ARBA00022454"/>
    </source>
</evidence>
<dbReference type="GO" id="GO:0051315">
    <property type="term" value="P:attachment of mitotic spindle microtubules to kinetochore"/>
    <property type="evidence" value="ECO:0007669"/>
    <property type="project" value="UniProtKB-UniRule"/>
</dbReference>
<protein>
    <recommendedName>
        <fullName evidence="10">Kinetochore protein NDC80</fullName>
    </recommendedName>
</protein>
<dbReference type="SUPFAM" id="SSF52540">
    <property type="entry name" value="P-loop containing nucleoside triphosphate hydrolases"/>
    <property type="match status" value="1"/>
</dbReference>
<evidence type="ECO:0000256" key="10">
    <source>
        <dbReference type="RuleBase" id="RU368072"/>
    </source>
</evidence>
<dbReference type="InterPro" id="IPR055260">
    <property type="entry name" value="Ndc80_CH"/>
</dbReference>
<keyword evidence="8 10" id="KW-0131">Cell cycle</keyword>
<keyword evidence="6 11" id="KW-0175">Coiled coil</keyword>
<comment type="function">
    <text evidence="10">Acts as a component of the essential kinetochore-associated NDC80 complex, which is required for chromosome segregation and spindle checkpoint activity.</text>
</comment>
<name>A0A1I7XAD9_HETBA</name>